<proteinExistence type="predicted"/>
<protein>
    <submittedName>
        <fullName evidence="1">DUF3025 domain-containing protein</fullName>
    </submittedName>
</protein>
<evidence type="ECO:0000313" key="1">
    <source>
        <dbReference type="EMBL" id="MDC3987855.1"/>
    </source>
</evidence>
<sequence length="312" mass="34044">MNCASRSSSTPSPALALVRVQGRTAPGGAWGNAPALRHQASADAARRSTLGRVIAWDPRFFRKSTLYWPIRDMAARFEETLAWPPVEAVDEALSEAAGVHFRLQPPRPRRRGRSRAPVDLSSLYDARIHVEGWVPTRAASWHDFLNALVWATFPASKRALHARQHRALSARLGDAPRALPDRRTREQDGLALLDEGSLLLLAVEERAPVIAAALEARDVSAVQNEISEGSAVALVFGHALYESLLPDERPSIWAMVALLPCPGPLPTEGDACIRLADARLAERITTPGTFSQPETFRSLPLDERVLCGASVL</sequence>
<organism evidence="1 2">
    <name type="scientific">Polyangium jinanense</name>
    <dbReference type="NCBI Taxonomy" id="2829994"/>
    <lineage>
        <taxon>Bacteria</taxon>
        <taxon>Pseudomonadati</taxon>
        <taxon>Myxococcota</taxon>
        <taxon>Polyangia</taxon>
        <taxon>Polyangiales</taxon>
        <taxon>Polyangiaceae</taxon>
        <taxon>Polyangium</taxon>
    </lineage>
</organism>
<dbReference type="Proteomes" id="UP001151081">
    <property type="component" value="Unassembled WGS sequence"/>
</dbReference>
<gene>
    <name evidence="1" type="ORF">KEG57_45745</name>
</gene>
<dbReference type="AlphaFoldDB" id="A0A9X3XEE5"/>
<dbReference type="EMBL" id="JAGTJJ010000059">
    <property type="protein sequence ID" value="MDC3987855.1"/>
    <property type="molecule type" value="Genomic_DNA"/>
</dbReference>
<comment type="caution">
    <text evidence="1">The sequence shown here is derived from an EMBL/GenBank/DDBJ whole genome shotgun (WGS) entry which is preliminary data.</text>
</comment>
<dbReference type="Pfam" id="PF11227">
    <property type="entry name" value="DUF3025"/>
    <property type="match status" value="1"/>
</dbReference>
<name>A0A9X3XEE5_9BACT</name>
<reference evidence="1 2" key="1">
    <citation type="submission" date="2021-04" db="EMBL/GenBank/DDBJ databases">
        <title>Genome analysis of Polyangium sp.</title>
        <authorList>
            <person name="Li Y."/>
            <person name="Wang J."/>
        </authorList>
    </citation>
    <scope>NUCLEOTIDE SEQUENCE [LARGE SCALE GENOMIC DNA]</scope>
    <source>
        <strain evidence="1 2">SDU14</strain>
    </source>
</reference>
<accession>A0A9X3XEE5</accession>
<keyword evidence="2" id="KW-1185">Reference proteome</keyword>
<dbReference type="InterPro" id="IPR021390">
    <property type="entry name" value="DUF3025"/>
</dbReference>
<evidence type="ECO:0000313" key="2">
    <source>
        <dbReference type="Proteomes" id="UP001151081"/>
    </source>
</evidence>